<dbReference type="AlphaFoldDB" id="A0A9D4GA40"/>
<comment type="caution">
    <text evidence="1">The sequence shown here is derived from an EMBL/GenBank/DDBJ whole genome shotgun (WGS) entry which is preliminary data.</text>
</comment>
<proteinExistence type="predicted"/>
<dbReference type="Proteomes" id="UP000828390">
    <property type="component" value="Unassembled WGS sequence"/>
</dbReference>
<dbReference type="EMBL" id="JAIWYP010000006">
    <property type="protein sequence ID" value="KAH3811829.1"/>
    <property type="molecule type" value="Genomic_DNA"/>
</dbReference>
<reference evidence="1" key="2">
    <citation type="submission" date="2020-11" db="EMBL/GenBank/DDBJ databases">
        <authorList>
            <person name="McCartney M.A."/>
            <person name="Auch B."/>
            <person name="Kono T."/>
            <person name="Mallez S."/>
            <person name="Becker A."/>
            <person name="Gohl D.M."/>
            <person name="Silverstein K.A.T."/>
            <person name="Koren S."/>
            <person name="Bechman K.B."/>
            <person name="Herman A."/>
            <person name="Abrahante J.E."/>
            <person name="Garbe J."/>
        </authorList>
    </citation>
    <scope>NUCLEOTIDE SEQUENCE</scope>
    <source>
        <strain evidence="1">Duluth1</strain>
        <tissue evidence="1">Whole animal</tissue>
    </source>
</reference>
<name>A0A9D4GA40_DREPO</name>
<organism evidence="1 2">
    <name type="scientific">Dreissena polymorpha</name>
    <name type="common">Zebra mussel</name>
    <name type="synonym">Mytilus polymorpha</name>
    <dbReference type="NCBI Taxonomy" id="45954"/>
    <lineage>
        <taxon>Eukaryota</taxon>
        <taxon>Metazoa</taxon>
        <taxon>Spiralia</taxon>
        <taxon>Lophotrochozoa</taxon>
        <taxon>Mollusca</taxon>
        <taxon>Bivalvia</taxon>
        <taxon>Autobranchia</taxon>
        <taxon>Heteroconchia</taxon>
        <taxon>Euheterodonta</taxon>
        <taxon>Imparidentia</taxon>
        <taxon>Neoheterodontei</taxon>
        <taxon>Myida</taxon>
        <taxon>Dreissenoidea</taxon>
        <taxon>Dreissenidae</taxon>
        <taxon>Dreissena</taxon>
    </lineage>
</organism>
<evidence type="ECO:0000313" key="2">
    <source>
        <dbReference type="Proteomes" id="UP000828390"/>
    </source>
</evidence>
<accession>A0A9D4GA40</accession>
<evidence type="ECO:0000313" key="1">
    <source>
        <dbReference type="EMBL" id="KAH3811829.1"/>
    </source>
</evidence>
<reference evidence="1" key="1">
    <citation type="journal article" date="2019" name="bioRxiv">
        <title>The Genome of the Zebra Mussel, Dreissena polymorpha: A Resource for Invasive Species Research.</title>
        <authorList>
            <person name="McCartney M.A."/>
            <person name="Auch B."/>
            <person name="Kono T."/>
            <person name="Mallez S."/>
            <person name="Zhang Y."/>
            <person name="Obille A."/>
            <person name="Becker A."/>
            <person name="Abrahante J.E."/>
            <person name="Garbe J."/>
            <person name="Badalamenti J.P."/>
            <person name="Herman A."/>
            <person name="Mangelson H."/>
            <person name="Liachko I."/>
            <person name="Sullivan S."/>
            <person name="Sone E.D."/>
            <person name="Koren S."/>
            <person name="Silverstein K.A.T."/>
            <person name="Beckman K.B."/>
            <person name="Gohl D.M."/>
        </authorList>
    </citation>
    <scope>NUCLEOTIDE SEQUENCE</scope>
    <source>
        <strain evidence="1">Duluth1</strain>
        <tissue evidence="1">Whole animal</tissue>
    </source>
</reference>
<gene>
    <name evidence="1" type="ORF">DPMN_140244</name>
</gene>
<keyword evidence="2" id="KW-1185">Reference proteome</keyword>
<sequence>MCAAIFHSKLPLGPFERTNNTTRLAWIDFVITLYSGNPSRISSCVKTVYSSSKSFG</sequence>
<protein>
    <submittedName>
        <fullName evidence="1">Uncharacterized protein</fullName>
    </submittedName>
</protein>